<dbReference type="EMBL" id="PDSL01000028">
    <property type="protein sequence ID" value="PIE33692.1"/>
    <property type="molecule type" value="Genomic_DNA"/>
</dbReference>
<dbReference type="Gene3D" id="3.90.79.10">
    <property type="entry name" value="Nucleoside Triphosphate Pyrophosphohydrolase"/>
    <property type="match status" value="1"/>
</dbReference>
<reference evidence="4 5" key="1">
    <citation type="submission" date="2017-10" db="EMBL/GenBank/DDBJ databases">
        <title>Novel microbial diversity and functional potential in the marine mammal oral microbiome.</title>
        <authorList>
            <person name="Dudek N.K."/>
            <person name="Sun C.L."/>
            <person name="Burstein D."/>
            <person name="Kantor R.S."/>
            <person name="Aliaga Goltsman D.S."/>
            <person name="Bik E.M."/>
            <person name="Thomas B.C."/>
            <person name="Banfield J.F."/>
            <person name="Relman D.A."/>
        </authorList>
    </citation>
    <scope>NUCLEOTIDE SEQUENCE [LARGE SCALE GENOMIC DNA]</scope>
    <source>
        <strain evidence="4">DOLJORAL78_61_10</strain>
    </source>
</reference>
<dbReference type="Pfam" id="PF00293">
    <property type="entry name" value="NUDIX"/>
    <property type="match status" value="1"/>
</dbReference>
<evidence type="ECO:0000259" key="3">
    <source>
        <dbReference type="PROSITE" id="PS51462"/>
    </source>
</evidence>
<dbReference type="CDD" id="cd03424">
    <property type="entry name" value="NUDIX_ADPRase_Nudt5_UGPPase_Nudt14"/>
    <property type="match status" value="1"/>
</dbReference>
<evidence type="ECO:0000313" key="5">
    <source>
        <dbReference type="Proteomes" id="UP000230914"/>
    </source>
</evidence>
<evidence type="ECO:0000256" key="2">
    <source>
        <dbReference type="ARBA" id="ARBA00022801"/>
    </source>
</evidence>
<protein>
    <submittedName>
        <fullName evidence="4">ADP-ribose pyrophosphatase</fullName>
    </submittedName>
</protein>
<dbReference type="Proteomes" id="UP000230914">
    <property type="component" value="Unassembled WGS sequence"/>
</dbReference>
<dbReference type="InterPro" id="IPR015797">
    <property type="entry name" value="NUDIX_hydrolase-like_dom_sf"/>
</dbReference>
<dbReference type="PANTHER" id="PTHR11839:SF18">
    <property type="entry name" value="NUDIX HYDROLASE DOMAIN-CONTAINING PROTEIN"/>
    <property type="match status" value="1"/>
</dbReference>
<comment type="caution">
    <text evidence="4">The sequence shown here is derived from an EMBL/GenBank/DDBJ whole genome shotgun (WGS) entry which is preliminary data.</text>
</comment>
<feature type="domain" description="Nudix hydrolase" evidence="3">
    <location>
        <begin position="39"/>
        <end position="170"/>
    </location>
</feature>
<name>A0A2G6KFG4_9ACTN</name>
<evidence type="ECO:0000313" key="4">
    <source>
        <dbReference type="EMBL" id="PIE33692.1"/>
    </source>
</evidence>
<comment type="cofactor">
    <cofactor evidence="1">
        <name>Mg(2+)</name>
        <dbReference type="ChEBI" id="CHEBI:18420"/>
    </cofactor>
</comment>
<dbReference type="InterPro" id="IPR000086">
    <property type="entry name" value="NUDIX_hydrolase_dom"/>
</dbReference>
<sequence length="182" mass="20068">MSGFVRRSERLIYEGAIWNLVVADFEAPTGEVFQRDLVRSPGSVAVVALVEESKVVLVRQYRPAFEREIIEIPAGMRDIAGEPVAETARRELVEEVGLATDDLIPLTEMIPSVGMTDAVCTIFLAPDCRAVPSNRQGPEEEAMEIITVELSEAIAMVDRGDITDAKTVTGLVLADRVRRRDR</sequence>
<dbReference type="GO" id="GO:0019693">
    <property type="term" value="P:ribose phosphate metabolic process"/>
    <property type="evidence" value="ECO:0007669"/>
    <property type="project" value="TreeGrafter"/>
</dbReference>
<dbReference type="PANTHER" id="PTHR11839">
    <property type="entry name" value="UDP/ADP-SUGAR PYROPHOSPHATASE"/>
    <property type="match status" value="1"/>
</dbReference>
<proteinExistence type="predicted"/>
<dbReference type="SUPFAM" id="SSF55811">
    <property type="entry name" value="Nudix"/>
    <property type="match status" value="1"/>
</dbReference>
<gene>
    <name evidence="4" type="ORF">CSA55_01865</name>
</gene>
<dbReference type="AlphaFoldDB" id="A0A2G6KFG4"/>
<dbReference type="PROSITE" id="PS51462">
    <property type="entry name" value="NUDIX"/>
    <property type="match status" value="1"/>
</dbReference>
<dbReference type="GO" id="GO:0016787">
    <property type="term" value="F:hydrolase activity"/>
    <property type="evidence" value="ECO:0007669"/>
    <property type="project" value="UniProtKB-KW"/>
</dbReference>
<evidence type="ECO:0000256" key="1">
    <source>
        <dbReference type="ARBA" id="ARBA00001946"/>
    </source>
</evidence>
<accession>A0A2G6KFG4</accession>
<keyword evidence="2" id="KW-0378">Hydrolase</keyword>
<dbReference type="GO" id="GO:0006753">
    <property type="term" value="P:nucleoside phosphate metabolic process"/>
    <property type="evidence" value="ECO:0007669"/>
    <property type="project" value="TreeGrafter"/>
</dbReference>
<organism evidence="4 5">
    <name type="scientific">Ilumatobacter coccineus</name>
    <dbReference type="NCBI Taxonomy" id="467094"/>
    <lineage>
        <taxon>Bacteria</taxon>
        <taxon>Bacillati</taxon>
        <taxon>Actinomycetota</taxon>
        <taxon>Acidimicrobiia</taxon>
        <taxon>Acidimicrobiales</taxon>
        <taxon>Ilumatobacteraceae</taxon>
        <taxon>Ilumatobacter</taxon>
    </lineage>
</organism>